<dbReference type="PROSITE" id="PS51498">
    <property type="entry name" value="MABP"/>
    <property type="match status" value="1"/>
</dbReference>
<gene>
    <name evidence="11" type="primary">ORF126480</name>
</gene>
<dbReference type="PROSITE" id="PS51497">
    <property type="entry name" value="UMA"/>
    <property type="match status" value="1"/>
</dbReference>
<evidence type="ECO:0000259" key="9">
    <source>
        <dbReference type="PROSITE" id="PS51497"/>
    </source>
</evidence>
<feature type="region of interest" description="Disordered" evidence="8">
    <location>
        <begin position="198"/>
        <end position="217"/>
    </location>
</feature>
<reference evidence="11" key="1">
    <citation type="submission" date="2014-12" db="EMBL/GenBank/DDBJ databases">
        <title>Insight into the proteome of Arion vulgaris.</title>
        <authorList>
            <person name="Aradska J."/>
            <person name="Bulat T."/>
            <person name="Smidak R."/>
            <person name="Sarate P."/>
            <person name="Gangsoo J."/>
            <person name="Sialana F."/>
            <person name="Bilban M."/>
            <person name="Lubec G."/>
        </authorList>
    </citation>
    <scope>NUCLEOTIDE SEQUENCE</scope>
    <source>
        <tissue evidence="11">Skin</tissue>
    </source>
</reference>
<dbReference type="Gene3D" id="2.100.10.50">
    <property type="match status" value="1"/>
</dbReference>
<feature type="domain" description="MABP" evidence="10">
    <location>
        <begin position="6"/>
        <end position="151"/>
    </location>
</feature>
<evidence type="ECO:0000259" key="10">
    <source>
        <dbReference type="PROSITE" id="PS51498"/>
    </source>
</evidence>
<dbReference type="PANTHER" id="PTHR31547">
    <property type="entry name" value="MULTIVESICULAR BODY SUBUNIT 12B"/>
    <property type="match status" value="1"/>
</dbReference>
<dbReference type="GO" id="GO:0042058">
    <property type="term" value="P:regulation of epidermal growth factor receptor signaling pathway"/>
    <property type="evidence" value="ECO:0007669"/>
    <property type="project" value="TreeGrafter"/>
</dbReference>
<evidence type="ECO:0000256" key="1">
    <source>
        <dbReference type="ARBA" id="ARBA00004633"/>
    </source>
</evidence>
<evidence type="ECO:0000256" key="6">
    <source>
        <dbReference type="ARBA" id="ARBA00023136"/>
    </source>
</evidence>
<sequence length="279" mass="31103">MELGQELPITGVCIVADPSRCPPNYTLIDKTFDRPEDADLWRDSFFGRRVMRYICVQRQIPSQSQDVLVDVTLIVEKDLPPPGFSVIDLTQDSKEKATQKRCLCVRWMVPSMTKDAITELILLTRAQRRAPAGYTLVGELNSMNLCYKMGNIPKSQNSEQTVLKPAQQGTIAPSYNLAPLNSSLPYDVAPAVPARSLSGGQSTMTRTGPPEQSANSLATGHINPISGAEWKMNPKYKQLLELQNLYVPDIVGKTLMDIERQYEYDFSMERSVSKAQSLS</sequence>
<dbReference type="InterPro" id="IPR018798">
    <property type="entry name" value="MVB12A/B"/>
</dbReference>
<dbReference type="PANTHER" id="PTHR31547:SF1">
    <property type="entry name" value="MULTIVESICULAR BODY SUBUNIT 12B"/>
    <property type="match status" value="1"/>
</dbReference>
<protein>
    <recommendedName>
        <fullName evidence="12">Multivesicular body subunit 12A</fullName>
    </recommendedName>
</protein>
<keyword evidence="6" id="KW-0472">Membrane</keyword>
<comment type="similarity">
    <text evidence="2">Belongs to the MVB12 family.</text>
</comment>
<dbReference type="GO" id="GO:0046755">
    <property type="term" value="P:viral budding"/>
    <property type="evidence" value="ECO:0007669"/>
    <property type="project" value="TreeGrafter"/>
</dbReference>
<dbReference type="InterPro" id="IPR023341">
    <property type="entry name" value="MABP"/>
</dbReference>
<name>A0A0B7ANP3_9EUPU</name>
<evidence type="ECO:0000256" key="4">
    <source>
        <dbReference type="ARBA" id="ARBA00022753"/>
    </source>
</evidence>
<keyword evidence="4" id="KW-0967">Endosome</keyword>
<feature type="domain" description="UMA" evidence="9">
    <location>
        <begin position="225"/>
        <end position="273"/>
    </location>
</feature>
<comment type="function">
    <text evidence="7">Component of the ESCRT-I complex, a regulator of vesicular trafficking process. Required for the sorting of endocytic ubiquitinated cargos into multivesicular bodies.</text>
</comment>
<dbReference type="InterPro" id="IPR040297">
    <property type="entry name" value="MVB12B"/>
</dbReference>
<evidence type="ECO:0008006" key="12">
    <source>
        <dbReference type="Google" id="ProtNLM"/>
    </source>
</evidence>
<proteinExistence type="inferred from homology"/>
<dbReference type="AlphaFoldDB" id="A0A0B7ANP3"/>
<evidence type="ECO:0000256" key="3">
    <source>
        <dbReference type="ARBA" id="ARBA00022448"/>
    </source>
</evidence>
<evidence type="ECO:0000256" key="8">
    <source>
        <dbReference type="SAM" id="MobiDB-lite"/>
    </source>
</evidence>
<dbReference type="Pfam" id="PF10240">
    <property type="entry name" value="DUF2464"/>
    <property type="match status" value="1"/>
</dbReference>
<dbReference type="InterPro" id="IPR023340">
    <property type="entry name" value="UMA"/>
</dbReference>
<evidence type="ECO:0000256" key="7">
    <source>
        <dbReference type="ARBA" id="ARBA00053101"/>
    </source>
</evidence>
<accession>A0A0B7ANP3</accession>
<evidence type="ECO:0000313" key="11">
    <source>
        <dbReference type="EMBL" id="CEK81520.1"/>
    </source>
</evidence>
<dbReference type="FunFam" id="2.100.10.50:FF:000002">
    <property type="entry name" value="Multivesicular body subunit 12B"/>
    <property type="match status" value="1"/>
</dbReference>
<keyword evidence="3" id="KW-0813">Transport</keyword>
<dbReference type="EMBL" id="HACG01034655">
    <property type="protein sequence ID" value="CEK81520.1"/>
    <property type="molecule type" value="Transcribed_RNA"/>
</dbReference>
<evidence type="ECO:0000256" key="5">
    <source>
        <dbReference type="ARBA" id="ARBA00022927"/>
    </source>
</evidence>
<comment type="subcellular location">
    <subcellularLocation>
        <location evidence="1">Late endosome membrane</location>
        <topology evidence="1">Peripheral membrane protein</topology>
    </subcellularLocation>
</comment>
<dbReference type="GO" id="GO:0015031">
    <property type="term" value="P:protein transport"/>
    <property type="evidence" value="ECO:0007669"/>
    <property type="project" value="UniProtKB-KW"/>
</dbReference>
<evidence type="ECO:0000256" key="2">
    <source>
        <dbReference type="ARBA" id="ARBA00010432"/>
    </source>
</evidence>
<dbReference type="GO" id="GO:0019075">
    <property type="term" value="P:virus maturation"/>
    <property type="evidence" value="ECO:0007669"/>
    <property type="project" value="TreeGrafter"/>
</dbReference>
<dbReference type="GO" id="GO:0000813">
    <property type="term" value="C:ESCRT I complex"/>
    <property type="evidence" value="ECO:0007669"/>
    <property type="project" value="InterPro"/>
</dbReference>
<organism evidence="11">
    <name type="scientific">Arion vulgaris</name>
    <dbReference type="NCBI Taxonomy" id="1028688"/>
    <lineage>
        <taxon>Eukaryota</taxon>
        <taxon>Metazoa</taxon>
        <taxon>Spiralia</taxon>
        <taxon>Lophotrochozoa</taxon>
        <taxon>Mollusca</taxon>
        <taxon>Gastropoda</taxon>
        <taxon>Heterobranchia</taxon>
        <taxon>Euthyneura</taxon>
        <taxon>Panpulmonata</taxon>
        <taxon>Eupulmonata</taxon>
        <taxon>Stylommatophora</taxon>
        <taxon>Helicina</taxon>
        <taxon>Arionoidea</taxon>
        <taxon>Arionidae</taxon>
        <taxon>Arion</taxon>
    </lineage>
</organism>
<keyword evidence="5" id="KW-0653">Protein transport</keyword>
<dbReference type="GO" id="GO:0031902">
    <property type="term" value="C:late endosome membrane"/>
    <property type="evidence" value="ECO:0007669"/>
    <property type="project" value="UniProtKB-SubCell"/>
</dbReference>